<evidence type="ECO:0000256" key="1">
    <source>
        <dbReference type="SAM" id="MobiDB-lite"/>
    </source>
</evidence>
<dbReference type="OrthoDB" id="417007at2759"/>
<gene>
    <name evidence="2" type="ORF">SPIL2461_LOCUS1330</name>
</gene>
<protein>
    <submittedName>
        <fullName evidence="2">Uncharacterized protein</fullName>
    </submittedName>
</protein>
<proteinExistence type="predicted"/>
<comment type="caution">
    <text evidence="2">The sequence shown here is derived from an EMBL/GenBank/DDBJ whole genome shotgun (WGS) entry which is preliminary data.</text>
</comment>
<organism evidence="2 3">
    <name type="scientific">Symbiodinium pilosum</name>
    <name type="common">Dinoflagellate</name>
    <dbReference type="NCBI Taxonomy" id="2952"/>
    <lineage>
        <taxon>Eukaryota</taxon>
        <taxon>Sar</taxon>
        <taxon>Alveolata</taxon>
        <taxon>Dinophyceae</taxon>
        <taxon>Suessiales</taxon>
        <taxon>Symbiodiniaceae</taxon>
        <taxon>Symbiodinium</taxon>
    </lineage>
</organism>
<dbReference type="Proteomes" id="UP000649617">
    <property type="component" value="Unassembled WGS sequence"/>
</dbReference>
<keyword evidence="3" id="KW-1185">Reference proteome</keyword>
<dbReference type="EMBL" id="CAJNIZ010001273">
    <property type="protein sequence ID" value="CAE7187255.1"/>
    <property type="molecule type" value="Genomic_DNA"/>
</dbReference>
<reference evidence="2" key="1">
    <citation type="submission" date="2021-02" db="EMBL/GenBank/DDBJ databases">
        <authorList>
            <person name="Dougan E. K."/>
            <person name="Rhodes N."/>
            <person name="Thang M."/>
            <person name="Chan C."/>
        </authorList>
    </citation>
    <scope>NUCLEOTIDE SEQUENCE</scope>
</reference>
<sequence>VPDSSSPTSRSRGSSPKPEGELRLPLPAKAQEWQVRQLRADLEYWSEKFNCAARVEHSSVVVQLSPEAQAGGAKSELFSLMEYDLQLEQGTLSRGVVSISG</sequence>
<name>A0A812IU10_SYMPI</name>
<feature type="non-terminal residue" evidence="2">
    <location>
        <position position="1"/>
    </location>
</feature>
<feature type="region of interest" description="Disordered" evidence="1">
    <location>
        <begin position="1"/>
        <end position="25"/>
    </location>
</feature>
<feature type="non-terminal residue" evidence="2">
    <location>
        <position position="101"/>
    </location>
</feature>
<feature type="compositionally biased region" description="Low complexity" evidence="1">
    <location>
        <begin position="1"/>
        <end position="16"/>
    </location>
</feature>
<accession>A0A812IU10</accession>
<evidence type="ECO:0000313" key="3">
    <source>
        <dbReference type="Proteomes" id="UP000649617"/>
    </source>
</evidence>
<dbReference type="AlphaFoldDB" id="A0A812IU10"/>
<evidence type="ECO:0000313" key="2">
    <source>
        <dbReference type="EMBL" id="CAE7187255.1"/>
    </source>
</evidence>